<dbReference type="KEGG" id="fal:FRAAL3833"/>
<feature type="compositionally biased region" description="Low complexity" evidence="1">
    <location>
        <begin position="77"/>
        <end position="87"/>
    </location>
</feature>
<gene>
    <name evidence="2" type="ordered locus">FRAAL3833</name>
</gene>
<dbReference type="STRING" id="326424.FRAAL3833"/>
<name>Q0RJ37_FRAAA</name>
<keyword evidence="3" id="KW-1185">Reference proteome</keyword>
<protein>
    <submittedName>
        <fullName evidence="2">Uncharacterized protein</fullName>
    </submittedName>
</protein>
<evidence type="ECO:0000313" key="3">
    <source>
        <dbReference type="Proteomes" id="UP000000657"/>
    </source>
</evidence>
<dbReference type="AlphaFoldDB" id="Q0RJ37"/>
<evidence type="ECO:0000256" key="1">
    <source>
        <dbReference type="SAM" id="MobiDB-lite"/>
    </source>
</evidence>
<organism evidence="2 3">
    <name type="scientific">Frankia alni (strain DSM 45986 / CECT 9034 / ACN14a)</name>
    <dbReference type="NCBI Taxonomy" id="326424"/>
    <lineage>
        <taxon>Bacteria</taxon>
        <taxon>Bacillati</taxon>
        <taxon>Actinomycetota</taxon>
        <taxon>Actinomycetes</taxon>
        <taxon>Frankiales</taxon>
        <taxon>Frankiaceae</taxon>
        <taxon>Frankia</taxon>
    </lineage>
</organism>
<reference evidence="2 3" key="1">
    <citation type="journal article" date="2007" name="Genome Res.">
        <title>Genome characteristics of facultatively symbiotic Frankia sp. strains reflect host range and host plant biogeography.</title>
        <authorList>
            <person name="Normand P."/>
            <person name="Lapierre P."/>
            <person name="Tisa L.S."/>
            <person name="Gogarten J.P."/>
            <person name="Alloisio N."/>
            <person name="Bagnarol E."/>
            <person name="Bassi C.A."/>
            <person name="Berry A.M."/>
            <person name="Bickhart D.M."/>
            <person name="Choisne N."/>
            <person name="Couloux A."/>
            <person name="Cournoyer B."/>
            <person name="Cruveiller S."/>
            <person name="Daubin V."/>
            <person name="Demange N."/>
            <person name="Francino M.P."/>
            <person name="Goltsman E."/>
            <person name="Huang Y."/>
            <person name="Kopp O.R."/>
            <person name="Labarre L."/>
            <person name="Lapidus A."/>
            <person name="Lavire C."/>
            <person name="Marechal J."/>
            <person name="Martinez M."/>
            <person name="Mastronunzio J.E."/>
            <person name="Mullin B.C."/>
            <person name="Niemann J."/>
            <person name="Pujic P."/>
            <person name="Rawnsley T."/>
            <person name="Rouy Z."/>
            <person name="Schenowitz C."/>
            <person name="Sellstedt A."/>
            <person name="Tavares F."/>
            <person name="Tomkins J.P."/>
            <person name="Vallenet D."/>
            <person name="Valverde C."/>
            <person name="Wall L.G."/>
            <person name="Wang Y."/>
            <person name="Medigue C."/>
            <person name="Benson D.R."/>
        </authorList>
    </citation>
    <scope>NUCLEOTIDE SEQUENCE [LARGE SCALE GENOMIC DNA]</scope>
    <source>
        <strain evidence="3">DSM 45986 / CECT 9034 / ACN14a</strain>
    </source>
</reference>
<evidence type="ECO:0000313" key="2">
    <source>
        <dbReference type="EMBL" id="CAJ62476.1"/>
    </source>
</evidence>
<accession>Q0RJ37</accession>
<dbReference type="HOGENOM" id="CLU_2355606_0_0_11"/>
<sequence>MLVRATDAATGGRGRRLEADVSPGGGPPRGAGRAATVRDAPFGRAQGPAMLTTVASAPSRPSRGGPARALAGESDRGGVTQRQGRQRSLLLCPKST</sequence>
<feature type="region of interest" description="Disordered" evidence="1">
    <location>
        <begin position="1"/>
        <end position="35"/>
    </location>
</feature>
<proteinExistence type="predicted"/>
<dbReference type="Proteomes" id="UP000000657">
    <property type="component" value="Chromosome"/>
</dbReference>
<feature type="region of interest" description="Disordered" evidence="1">
    <location>
        <begin position="53"/>
        <end position="96"/>
    </location>
</feature>
<dbReference type="EMBL" id="CT573213">
    <property type="protein sequence ID" value="CAJ62476.1"/>
    <property type="molecule type" value="Genomic_DNA"/>
</dbReference>